<dbReference type="EMBL" id="GBEZ01023122">
    <property type="protein sequence ID" value="JAC63747.1"/>
    <property type="molecule type" value="Transcribed_RNA"/>
</dbReference>
<organism evidence="2">
    <name type="scientific">Tetraselmis sp. GSL018</name>
    <dbReference type="NCBI Taxonomy" id="582737"/>
    <lineage>
        <taxon>Eukaryota</taxon>
        <taxon>Viridiplantae</taxon>
        <taxon>Chlorophyta</taxon>
        <taxon>core chlorophytes</taxon>
        <taxon>Chlorodendrophyceae</taxon>
        <taxon>Chlorodendrales</taxon>
        <taxon>Chlorodendraceae</taxon>
        <taxon>Tetraselmis</taxon>
    </lineage>
</organism>
<protein>
    <submittedName>
        <fullName evidence="2">Uncharacterized protein</fullName>
    </submittedName>
</protein>
<feature type="compositionally biased region" description="Basic and acidic residues" evidence="1">
    <location>
        <begin position="88"/>
        <end position="103"/>
    </location>
</feature>
<gene>
    <name evidence="2" type="ORF">TSPGSL018_19867</name>
</gene>
<feature type="non-terminal residue" evidence="2">
    <location>
        <position position="1"/>
    </location>
</feature>
<feature type="non-terminal residue" evidence="2">
    <location>
        <position position="109"/>
    </location>
</feature>
<sequence length="109" mass="11622">QAAAPEGRKPSGGLEGEKGVQRAGPAKLAWCHLLTQESQGCVDKAGEGNKKGKGRLPRKLQGVRQCLVPRRKARAACVAPPVPQMDVWPREGRGEDSGTETKSKRLTGL</sequence>
<reference evidence="2" key="1">
    <citation type="submission" date="2014-05" db="EMBL/GenBank/DDBJ databases">
        <title>The transcriptome of the halophilic microalga Tetraselmis sp. GSL018 isolated from the Great Salt Lake, Utah.</title>
        <authorList>
            <person name="Jinkerson R.E."/>
            <person name="D'Adamo S."/>
            <person name="Posewitz M.C."/>
        </authorList>
    </citation>
    <scope>NUCLEOTIDE SEQUENCE</scope>
    <source>
        <strain evidence="2">GSL018</strain>
    </source>
</reference>
<evidence type="ECO:0000313" key="2">
    <source>
        <dbReference type="EMBL" id="JAC63747.1"/>
    </source>
</evidence>
<name>A0A061QSW7_9CHLO</name>
<evidence type="ECO:0000256" key="1">
    <source>
        <dbReference type="SAM" id="MobiDB-lite"/>
    </source>
</evidence>
<feature type="region of interest" description="Disordered" evidence="1">
    <location>
        <begin position="1"/>
        <end position="21"/>
    </location>
</feature>
<proteinExistence type="predicted"/>
<feature type="region of interest" description="Disordered" evidence="1">
    <location>
        <begin position="83"/>
        <end position="109"/>
    </location>
</feature>
<dbReference type="AlphaFoldDB" id="A0A061QSW7"/>
<accession>A0A061QSW7</accession>